<keyword evidence="3" id="KW-1185">Reference proteome</keyword>
<evidence type="ECO:0000313" key="2">
    <source>
        <dbReference type="EMBL" id="SDO57106.1"/>
    </source>
</evidence>
<proteinExistence type="predicted"/>
<feature type="region of interest" description="Disordered" evidence="1">
    <location>
        <begin position="1"/>
        <end position="46"/>
    </location>
</feature>
<name>A0A1H0KMR9_9ACTN</name>
<organism evidence="2 3">
    <name type="scientific">Nakamurella panacisegetis</name>
    <dbReference type="NCBI Taxonomy" id="1090615"/>
    <lineage>
        <taxon>Bacteria</taxon>
        <taxon>Bacillati</taxon>
        <taxon>Actinomycetota</taxon>
        <taxon>Actinomycetes</taxon>
        <taxon>Nakamurellales</taxon>
        <taxon>Nakamurellaceae</taxon>
        <taxon>Nakamurella</taxon>
    </lineage>
</organism>
<dbReference type="Proteomes" id="UP000198741">
    <property type="component" value="Chromosome I"/>
</dbReference>
<reference evidence="2 3" key="1">
    <citation type="submission" date="2016-10" db="EMBL/GenBank/DDBJ databases">
        <authorList>
            <person name="de Groot N.N."/>
        </authorList>
    </citation>
    <scope>NUCLEOTIDE SEQUENCE [LARGE SCALE GENOMIC DNA]</scope>
    <source>
        <strain evidence="3">P4-7,KCTC 19426,CECT 7604</strain>
    </source>
</reference>
<dbReference type="STRING" id="1090615.SAMN04515671_1369"/>
<dbReference type="EMBL" id="LT629710">
    <property type="protein sequence ID" value="SDO57106.1"/>
    <property type="molecule type" value="Genomic_DNA"/>
</dbReference>
<sequence length="77" mass="8158">MGLELSACRRDGSNPTQLSATLPIGSVLPHETPRMGVSPGTPHAGARERFQPMTTVTDCWSSWSTSCAASTALEAQR</sequence>
<protein>
    <submittedName>
        <fullName evidence="2">Uncharacterized protein</fullName>
    </submittedName>
</protein>
<accession>A0A1H0KMR9</accession>
<dbReference type="AlphaFoldDB" id="A0A1H0KMR9"/>
<evidence type="ECO:0000313" key="3">
    <source>
        <dbReference type="Proteomes" id="UP000198741"/>
    </source>
</evidence>
<gene>
    <name evidence="2" type="ORF">SAMN04515671_1369</name>
</gene>
<evidence type="ECO:0000256" key="1">
    <source>
        <dbReference type="SAM" id="MobiDB-lite"/>
    </source>
</evidence>